<keyword evidence="2" id="KW-0472">Membrane</keyword>
<gene>
    <name evidence="4" type="ORF">Q766_08745</name>
</gene>
<dbReference type="PANTHER" id="PTHR30576">
    <property type="entry name" value="COLANIC BIOSYNTHESIS UDP-GLUCOSE LIPID CARRIER TRANSFERASE"/>
    <property type="match status" value="1"/>
</dbReference>
<dbReference type="Proteomes" id="UP000030111">
    <property type="component" value="Unassembled WGS sequence"/>
</dbReference>
<dbReference type="EMBL" id="JRLY01000005">
    <property type="protein sequence ID" value="KGO93378.1"/>
    <property type="molecule type" value="Genomic_DNA"/>
</dbReference>
<evidence type="ECO:0000256" key="2">
    <source>
        <dbReference type="SAM" id="Phobius"/>
    </source>
</evidence>
<dbReference type="GO" id="GO:0016780">
    <property type="term" value="F:phosphotransferase activity, for other substituted phosphate groups"/>
    <property type="evidence" value="ECO:0007669"/>
    <property type="project" value="TreeGrafter"/>
</dbReference>
<organism evidence="4 5">
    <name type="scientific">Flavobacterium subsaxonicum WB 4.1-42 = DSM 21790</name>
    <dbReference type="NCBI Taxonomy" id="1121898"/>
    <lineage>
        <taxon>Bacteria</taxon>
        <taxon>Pseudomonadati</taxon>
        <taxon>Bacteroidota</taxon>
        <taxon>Flavobacteriia</taxon>
        <taxon>Flavobacteriales</taxon>
        <taxon>Flavobacteriaceae</taxon>
        <taxon>Flavobacterium</taxon>
    </lineage>
</organism>
<reference evidence="4 5" key="1">
    <citation type="submission" date="2013-09" db="EMBL/GenBank/DDBJ databases">
        <authorList>
            <person name="Zeng Z."/>
            <person name="Chen C."/>
        </authorList>
    </citation>
    <scope>NUCLEOTIDE SEQUENCE [LARGE SCALE GENOMIC DNA]</scope>
    <source>
        <strain evidence="4 5">WB 4.1-42</strain>
    </source>
</reference>
<keyword evidence="4" id="KW-0808">Transferase</keyword>
<dbReference type="OrthoDB" id="9808602at2"/>
<proteinExistence type="inferred from homology"/>
<evidence type="ECO:0000256" key="1">
    <source>
        <dbReference type="ARBA" id="ARBA00006464"/>
    </source>
</evidence>
<evidence type="ECO:0000313" key="5">
    <source>
        <dbReference type="Proteomes" id="UP000030111"/>
    </source>
</evidence>
<protein>
    <submittedName>
        <fullName evidence="4">Sugar transferase</fullName>
    </submittedName>
</protein>
<evidence type="ECO:0000313" key="4">
    <source>
        <dbReference type="EMBL" id="KGO93378.1"/>
    </source>
</evidence>
<feature type="domain" description="Bacterial sugar transferase" evidence="3">
    <location>
        <begin position="3"/>
        <end position="182"/>
    </location>
</feature>
<name>A0A0A2MPG8_9FLAO</name>
<keyword evidence="2" id="KW-0812">Transmembrane</keyword>
<dbReference type="Pfam" id="PF02397">
    <property type="entry name" value="Bac_transf"/>
    <property type="match status" value="1"/>
</dbReference>
<comment type="similarity">
    <text evidence="1">Belongs to the bacterial sugar transferase family.</text>
</comment>
<keyword evidence="2" id="KW-1133">Transmembrane helix</keyword>
<dbReference type="eggNOG" id="COG2148">
    <property type="taxonomic scope" value="Bacteria"/>
</dbReference>
<dbReference type="InterPro" id="IPR003362">
    <property type="entry name" value="Bact_transf"/>
</dbReference>
<dbReference type="AlphaFoldDB" id="A0A0A2MPG8"/>
<sequence>MIKRLFDIILSVIVLAFMWWLIMVLYILATFSTHQNGFFIQERIGRYGKKFRIIKIRSMTDVAGKKHTTTFGRFARKYKLDELPQLFNVLAGSMSFVGPRPDLPGYYDMLEGTDRAVLTLRPGITGPASIKYANEEEILSRVDNPLVYNDTIIFPDKIKINLEYLKRQSLWLDLKILFFTVTRKNADKLF</sequence>
<accession>A0A0A2MPG8</accession>
<feature type="transmembrane region" description="Helical" evidence="2">
    <location>
        <begin position="7"/>
        <end position="29"/>
    </location>
</feature>
<keyword evidence="5" id="KW-1185">Reference proteome</keyword>
<dbReference type="PANTHER" id="PTHR30576:SF20">
    <property type="entry name" value="QUINOVOSAMINEPHOSPHOTRANSFERAE-RELATED"/>
    <property type="match status" value="1"/>
</dbReference>
<dbReference type="STRING" id="1121898.GCA_000422725_02102"/>
<dbReference type="RefSeq" id="WP_026990918.1">
    <property type="nucleotide sequence ID" value="NZ_AUGP01000018.1"/>
</dbReference>
<comment type="caution">
    <text evidence="4">The sequence shown here is derived from an EMBL/GenBank/DDBJ whole genome shotgun (WGS) entry which is preliminary data.</text>
</comment>
<evidence type="ECO:0000259" key="3">
    <source>
        <dbReference type="Pfam" id="PF02397"/>
    </source>
</evidence>